<name>A0A1L5F860_CLOKL</name>
<organism evidence="9 10">
    <name type="scientific">Clostridium kluyveri</name>
    <dbReference type="NCBI Taxonomy" id="1534"/>
    <lineage>
        <taxon>Bacteria</taxon>
        <taxon>Bacillati</taxon>
        <taxon>Bacillota</taxon>
        <taxon>Clostridia</taxon>
        <taxon>Eubacteriales</taxon>
        <taxon>Clostridiaceae</taxon>
        <taxon>Clostridium</taxon>
    </lineage>
</organism>
<reference evidence="9 10" key="1">
    <citation type="submission" date="2016-12" db="EMBL/GenBank/DDBJ databases">
        <title>Complete genome sequence of Clostridium kluyveri JZZ isolated from the pit mud of a Chinese flavor liquor-making factory.</title>
        <authorList>
            <person name="Wang Y."/>
        </authorList>
    </citation>
    <scope>NUCLEOTIDE SEQUENCE [LARGE SCALE GENOMIC DNA]</scope>
    <source>
        <strain evidence="9 10">JZZ</strain>
    </source>
</reference>
<dbReference type="GO" id="GO:0042918">
    <property type="term" value="P:alkanesulfonate transmembrane transport"/>
    <property type="evidence" value="ECO:0007669"/>
    <property type="project" value="UniProtKB-ARBA"/>
</dbReference>
<sequence>MRGFNKLLKWGVISWVCIIIIWGIGSKFSNPDFFPDPLRVISGGEDLIKDGSLFQFIGISLSRILSGWILGNLIGIPIGVLMGRIKAIKMFVDPILNFFRFVPALAFLTLFLLWFGVGEEGKIILIMYATTFTVMLNTEAGVSSVQKEKIRAARCLGASESQIMFNVIIPAAIPYIFTGVRLAMSGSFGAIVGAEMLAANKGIGYLIWTSRLYFKTEWIFIGLICLGLMGYFTDKILVTIASLTMKKYGIVNNKDAIKRVA</sequence>
<keyword evidence="5 7" id="KW-1133">Transmembrane helix</keyword>
<dbReference type="CDD" id="cd06261">
    <property type="entry name" value="TM_PBP2"/>
    <property type="match status" value="1"/>
</dbReference>
<feature type="transmembrane region" description="Helical" evidence="7">
    <location>
        <begin position="123"/>
        <end position="142"/>
    </location>
</feature>
<dbReference type="PANTHER" id="PTHR30151">
    <property type="entry name" value="ALKANE SULFONATE ABC TRANSPORTER-RELATED, MEMBRANE SUBUNIT"/>
    <property type="match status" value="1"/>
</dbReference>
<evidence type="ECO:0000256" key="7">
    <source>
        <dbReference type="RuleBase" id="RU363032"/>
    </source>
</evidence>
<comment type="similarity">
    <text evidence="7">Belongs to the binding-protein-dependent transport system permease family.</text>
</comment>
<dbReference type="GO" id="GO:0005886">
    <property type="term" value="C:plasma membrane"/>
    <property type="evidence" value="ECO:0007669"/>
    <property type="project" value="UniProtKB-SubCell"/>
</dbReference>
<dbReference type="RefSeq" id="WP_073538850.1">
    <property type="nucleotide sequence ID" value="NZ_CP018335.1"/>
</dbReference>
<evidence type="ECO:0000313" key="10">
    <source>
        <dbReference type="Proteomes" id="UP000184604"/>
    </source>
</evidence>
<feature type="transmembrane region" description="Helical" evidence="7">
    <location>
        <begin position="7"/>
        <end position="25"/>
    </location>
</feature>
<feature type="transmembrane region" description="Helical" evidence="7">
    <location>
        <begin position="64"/>
        <end position="83"/>
    </location>
</feature>
<proteinExistence type="inferred from homology"/>
<evidence type="ECO:0000256" key="1">
    <source>
        <dbReference type="ARBA" id="ARBA00004651"/>
    </source>
</evidence>
<keyword evidence="6 7" id="KW-0472">Membrane</keyword>
<dbReference type="InterPro" id="IPR000515">
    <property type="entry name" value="MetI-like"/>
</dbReference>
<dbReference type="InterPro" id="IPR035906">
    <property type="entry name" value="MetI-like_sf"/>
</dbReference>
<evidence type="ECO:0000256" key="2">
    <source>
        <dbReference type="ARBA" id="ARBA00022448"/>
    </source>
</evidence>
<dbReference type="Gene3D" id="1.10.3720.10">
    <property type="entry name" value="MetI-like"/>
    <property type="match status" value="1"/>
</dbReference>
<keyword evidence="2 7" id="KW-0813">Transport</keyword>
<dbReference type="SUPFAM" id="SSF161098">
    <property type="entry name" value="MetI-like"/>
    <property type="match status" value="1"/>
</dbReference>
<evidence type="ECO:0000256" key="3">
    <source>
        <dbReference type="ARBA" id="ARBA00022475"/>
    </source>
</evidence>
<dbReference type="PROSITE" id="PS50928">
    <property type="entry name" value="ABC_TM1"/>
    <property type="match status" value="1"/>
</dbReference>
<dbReference type="Pfam" id="PF00528">
    <property type="entry name" value="BPD_transp_1"/>
    <property type="match status" value="1"/>
</dbReference>
<protein>
    <submittedName>
        <fullName evidence="9">Nitrate ABC transporter permease</fullName>
    </submittedName>
</protein>
<dbReference type="AlphaFoldDB" id="A0A1L5F860"/>
<comment type="subcellular location">
    <subcellularLocation>
        <location evidence="1 7">Cell membrane</location>
        <topology evidence="1 7">Multi-pass membrane protein</topology>
    </subcellularLocation>
</comment>
<keyword evidence="3" id="KW-1003">Cell membrane</keyword>
<dbReference type="EMBL" id="CP018335">
    <property type="protein sequence ID" value="APM39216.1"/>
    <property type="molecule type" value="Genomic_DNA"/>
</dbReference>
<feature type="transmembrane region" description="Helical" evidence="7">
    <location>
        <begin position="218"/>
        <end position="238"/>
    </location>
</feature>
<evidence type="ECO:0000256" key="6">
    <source>
        <dbReference type="ARBA" id="ARBA00023136"/>
    </source>
</evidence>
<evidence type="ECO:0000259" key="8">
    <source>
        <dbReference type="PROSITE" id="PS50928"/>
    </source>
</evidence>
<accession>A0A1L5F860</accession>
<evidence type="ECO:0000256" key="4">
    <source>
        <dbReference type="ARBA" id="ARBA00022692"/>
    </source>
</evidence>
<feature type="domain" description="ABC transmembrane type-1" evidence="8">
    <location>
        <begin position="57"/>
        <end position="241"/>
    </location>
</feature>
<dbReference type="PANTHER" id="PTHR30151:SF0">
    <property type="entry name" value="ABC TRANSPORTER PERMEASE PROTEIN MJ0413-RELATED"/>
    <property type="match status" value="1"/>
</dbReference>
<feature type="transmembrane region" description="Helical" evidence="7">
    <location>
        <begin position="95"/>
        <end position="117"/>
    </location>
</feature>
<dbReference type="OrthoDB" id="9796361at2"/>
<feature type="transmembrane region" description="Helical" evidence="7">
    <location>
        <begin position="163"/>
        <end position="184"/>
    </location>
</feature>
<dbReference type="FunFam" id="1.10.3720.10:FF:000003">
    <property type="entry name" value="Aliphatic sulfonate ABC transporter permease"/>
    <property type="match status" value="1"/>
</dbReference>
<gene>
    <name evidence="9" type="ORF">BS101_10900</name>
</gene>
<keyword evidence="4 7" id="KW-0812">Transmembrane</keyword>
<dbReference type="Proteomes" id="UP000184604">
    <property type="component" value="Chromosome"/>
</dbReference>
<evidence type="ECO:0000256" key="5">
    <source>
        <dbReference type="ARBA" id="ARBA00022989"/>
    </source>
</evidence>
<evidence type="ECO:0000313" key="9">
    <source>
        <dbReference type="EMBL" id="APM39216.1"/>
    </source>
</evidence>